<feature type="transmembrane region" description="Helical" evidence="7">
    <location>
        <begin position="263"/>
        <end position="288"/>
    </location>
</feature>
<dbReference type="PANTHER" id="PTHR22926:SF3">
    <property type="entry name" value="UNDECAPRENYL-PHOSPHATE ALPHA-N-ACETYLGLUCOSAMINYL 1-PHOSPHATE TRANSFERASE"/>
    <property type="match status" value="1"/>
</dbReference>
<keyword evidence="5 7" id="KW-1133">Transmembrane helix</keyword>
<evidence type="ECO:0000256" key="2">
    <source>
        <dbReference type="ARBA" id="ARBA00022475"/>
    </source>
</evidence>
<dbReference type="Proteomes" id="UP000319342">
    <property type="component" value="Chromosome"/>
</dbReference>
<evidence type="ECO:0000256" key="6">
    <source>
        <dbReference type="ARBA" id="ARBA00023136"/>
    </source>
</evidence>
<evidence type="ECO:0000256" key="7">
    <source>
        <dbReference type="SAM" id="Phobius"/>
    </source>
</evidence>
<proteinExistence type="predicted"/>
<keyword evidence="9" id="KW-1185">Reference proteome</keyword>
<dbReference type="GO" id="GO:0016780">
    <property type="term" value="F:phosphotransferase activity, for other substituted phosphate groups"/>
    <property type="evidence" value="ECO:0007669"/>
    <property type="project" value="InterPro"/>
</dbReference>
<evidence type="ECO:0000313" key="9">
    <source>
        <dbReference type="Proteomes" id="UP000319342"/>
    </source>
</evidence>
<dbReference type="GO" id="GO:0005886">
    <property type="term" value="C:plasma membrane"/>
    <property type="evidence" value="ECO:0007669"/>
    <property type="project" value="UniProtKB-SubCell"/>
</dbReference>
<dbReference type="EMBL" id="CP036290">
    <property type="protein sequence ID" value="QDU85336.1"/>
    <property type="molecule type" value="Genomic_DNA"/>
</dbReference>
<dbReference type="PANTHER" id="PTHR22926">
    <property type="entry name" value="PHOSPHO-N-ACETYLMURAMOYL-PENTAPEPTIDE-TRANSFERASE"/>
    <property type="match status" value="1"/>
</dbReference>
<dbReference type="AlphaFoldDB" id="A0A518D1I1"/>
<keyword evidence="3 8" id="KW-0808">Transferase</keyword>
<feature type="transmembrane region" description="Helical" evidence="7">
    <location>
        <begin position="15"/>
        <end position="39"/>
    </location>
</feature>
<evidence type="ECO:0000256" key="4">
    <source>
        <dbReference type="ARBA" id="ARBA00022692"/>
    </source>
</evidence>
<gene>
    <name evidence="8" type="ORF">Pla163_24640</name>
</gene>
<feature type="transmembrane region" description="Helical" evidence="7">
    <location>
        <begin position="65"/>
        <end position="83"/>
    </location>
</feature>
<feature type="transmembrane region" description="Helical" evidence="7">
    <location>
        <begin position="215"/>
        <end position="242"/>
    </location>
</feature>
<evidence type="ECO:0000256" key="3">
    <source>
        <dbReference type="ARBA" id="ARBA00022679"/>
    </source>
</evidence>
<evidence type="ECO:0000313" key="8">
    <source>
        <dbReference type="EMBL" id="QDU85336.1"/>
    </source>
</evidence>
<protein>
    <submittedName>
        <fullName evidence="8">WecA-like glycosyltransferase</fullName>
    </submittedName>
</protein>
<name>A0A518D1I1_9BACT</name>
<dbReference type="GO" id="GO:0044038">
    <property type="term" value="P:cell wall macromolecule biosynthetic process"/>
    <property type="evidence" value="ECO:0007669"/>
    <property type="project" value="TreeGrafter"/>
</dbReference>
<dbReference type="Pfam" id="PF00953">
    <property type="entry name" value="Glycos_transf_4"/>
    <property type="match status" value="1"/>
</dbReference>
<dbReference type="GO" id="GO:0009103">
    <property type="term" value="P:lipopolysaccharide biosynthetic process"/>
    <property type="evidence" value="ECO:0007669"/>
    <property type="project" value="TreeGrafter"/>
</dbReference>
<sequence>MASVPGPLAAVHIDLQWGVLAAAFVVAVLLVAPLGRLFVARGLTDPRSGDAALPERKRGQTPQPLSGGALLAAAFVAAVLLGATGTVSLLAIAFVFAAFTVGLVDDLVPEGLGPRTKLLAQSLAAAPLAVLWWDAGPFELAGPLGSLAALAAALVALNVINTWDHADGLVATFLACAATFAGAPILGGASLGLLVGQLRPPASGRPFLGDAGAHLVGALVLLWPAVWPLLLLPGLDLVRVLVARRRAGRPAWEGDRRHLGQALARRGVPSAWIAVGQVLVLWAIWALFG</sequence>
<keyword evidence="4 7" id="KW-0812">Transmembrane</keyword>
<feature type="transmembrane region" description="Helical" evidence="7">
    <location>
        <begin position="172"/>
        <end position="195"/>
    </location>
</feature>
<evidence type="ECO:0000256" key="5">
    <source>
        <dbReference type="ARBA" id="ARBA00022989"/>
    </source>
</evidence>
<dbReference type="InterPro" id="IPR000715">
    <property type="entry name" value="Glycosyl_transferase_4"/>
</dbReference>
<comment type="subcellular location">
    <subcellularLocation>
        <location evidence="1">Cell membrane</location>
        <topology evidence="1">Multi-pass membrane protein</topology>
    </subcellularLocation>
</comment>
<feature type="transmembrane region" description="Helical" evidence="7">
    <location>
        <begin position="141"/>
        <end position="160"/>
    </location>
</feature>
<dbReference type="RefSeq" id="WP_145188492.1">
    <property type="nucleotide sequence ID" value="NZ_CP036290.1"/>
</dbReference>
<accession>A0A518D1I1</accession>
<keyword evidence="6 7" id="KW-0472">Membrane</keyword>
<keyword evidence="2" id="KW-1003">Cell membrane</keyword>
<dbReference type="GO" id="GO:0071555">
    <property type="term" value="P:cell wall organization"/>
    <property type="evidence" value="ECO:0007669"/>
    <property type="project" value="TreeGrafter"/>
</dbReference>
<organism evidence="8 9">
    <name type="scientific">Rohdeia mirabilis</name>
    <dbReference type="NCBI Taxonomy" id="2528008"/>
    <lineage>
        <taxon>Bacteria</taxon>
        <taxon>Pseudomonadati</taxon>
        <taxon>Planctomycetota</taxon>
        <taxon>Planctomycetia</taxon>
        <taxon>Planctomycetia incertae sedis</taxon>
        <taxon>Rohdeia</taxon>
    </lineage>
</organism>
<evidence type="ECO:0000256" key="1">
    <source>
        <dbReference type="ARBA" id="ARBA00004651"/>
    </source>
</evidence>
<reference evidence="8 9" key="1">
    <citation type="submission" date="2019-02" db="EMBL/GenBank/DDBJ databases">
        <title>Deep-cultivation of Planctomycetes and their phenomic and genomic characterization uncovers novel biology.</title>
        <authorList>
            <person name="Wiegand S."/>
            <person name="Jogler M."/>
            <person name="Boedeker C."/>
            <person name="Pinto D."/>
            <person name="Vollmers J."/>
            <person name="Rivas-Marin E."/>
            <person name="Kohn T."/>
            <person name="Peeters S.H."/>
            <person name="Heuer A."/>
            <person name="Rast P."/>
            <person name="Oberbeckmann S."/>
            <person name="Bunk B."/>
            <person name="Jeske O."/>
            <person name="Meyerdierks A."/>
            <person name="Storesund J.E."/>
            <person name="Kallscheuer N."/>
            <person name="Luecker S."/>
            <person name="Lage O.M."/>
            <person name="Pohl T."/>
            <person name="Merkel B.J."/>
            <person name="Hornburger P."/>
            <person name="Mueller R.-W."/>
            <person name="Bruemmer F."/>
            <person name="Labrenz M."/>
            <person name="Spormann A.M."/>
            <person name="Op den Camp H."/>
            <person name="Overmann J."/>
            <person name="Amann R."/>
            <person name="Jetten M.S.M."/>
            <person name="Mascher T."/>
            <person name="Medema M.H."/>
            <person name="Devos D.P."/>
            <person name="Kaster A.-K."/>
            <person name="Ovreas L."/>
            <person name="Rohde M."/>
            <person name="Galperin M.Y."/>
            <person name="Jogler C."/>
        </authorList>
    </citation>
    <scope>NUCLEOTIDE SEQUENCE [LARGE SCALE GENOMIC DNA]</scope>
    <source>
        <strain evidence="8 9">Pla163</strain>
    </source>
</reference>